<proteinExistence type="inferred from homology"/>
<accession>M1DQI6</accession>
<evidence type="ECO:0000256" key="3">
    <source>
        <dbReference type="ARBA" id="ARBA00022796"/>
    </source>
</evidence>
<dbReference type="Pfam" id="PF04145">
    <property type="entry name" value="Ctr"/>
    <property type="match status" value="1"/>
</dbReference>
<dbReference type="EnsemblPlants" id="PGSC0003DMT400092780">
    <property type="protein sequence ID" value="PGSC0003DMT400092780"/>
    <property type="gene ID" value="PGSC0003DMG400042351"/>
</dbReference>
<dbReference type="eggNOG" id="KOG3386">
    <property type="taxonomic scope" value="Eukaryota"/>
</dbReference>
<reference evidence="9" key="1">
    <citation type="journal article" date="2011" name="Nature">
        <title>Genome sequence and analysis of the tuber crop potato.</title>
        <authorList>
            <consortium name="The Potato Genome Sequencing Consortium"/>
        </authorList>
    </citation>
    <scope>NUCLEOTIDE SEQUENCE [LARGE SCALE GENOMIC DNA]</scope>
    <source>
        <strain evidence="9">cv. DM1-3 516 R44</strain>
    </source>
</reference>
<sequence>MNNGGHMHGTAIGPPNNGTGGGKVTMNHRHMMMHETFFWGKNTEILFSSWSGYNNLDMYILGLAFVFFMAIFVEFLSHSNYIKGDNNVDHVRVGLLQTTLYGLRIGLGYVVMLAVMSFNVGVFLVAIVGRLLGFFVFGKSVPKEGEHKNGEELPTKEDTTRENMGQDETAVANNEKIKIPVISKSKDSHADAYSGVKDSANRDIRALSSAPSSVQILENEGGINQMSEVRKKNDDEGPHTGQDEGHSQTGESDTHN</sequence>
<feature type="compositionally biased region" description="Basic and acidic residues" evidence="7">
    <location>
        <begin position="228"/>
        <end position="256"/>
    </location>
</feature>
<evidence type="ECO:0000313" key="8">
    <source>
        <dbReference type="EnsemblPlants" id="PGSC0003DMT400092780"/>
    </source>
</evidence>
<comment type="similarity">
    <text evidence="1 6">Belongs to the copper transporter (Ctr) (TC 1.A.56) family. SLC31A subfamily.</text>
</comment>
<feature type="region of interest" description="Disordered" evidence="7">
    <location>
        <begin position="145"/>
        <end position="177"/>
    </location>
</feature>
<feature type="region of interest" description="Disordered" evidence="7">
    <location>
        <begin position="1"/>
        <end position="20"/>
    </location>
</feature>
<dbReference type="PANTHER" id="PTHR12483">
    <property type="entry name" value="SOLUTE CARRIER FAMILY 31 COPPER TRANSPORTERS"/>
    <property type="match status" value="1"/>
</dbReference>
<evidence type="ECO:0000256" key="4">
    <source>
        <dbReference type="ARBA" id="ARBA00022989"/>
    </source>
</evidence>
<dbReference type="GO" id="GO:0005375">
    <property type="term" value="F:copper ion transmembrane transporter activity"/>
    <property type="evidence" value="ECO:0000318"/>
    <property type="project" value="GO_Central"/>
</dbReference>
<reference evidence="8" key="2">
    <citation type="submission" date="2015-06" db="UniProtKB">
        <authorList>
            <consortium name="EnsemblPlants"/>
        </authorList>
    </citation>
    <scope>IDENTIFICATION</scope>
    <source>
        <strain evidence="8">DM1-3 516 R44</strain>
    </source>
</reference>
<evidence type="ECO:0000256" key="7">
    <source>
        <dbReference type="SAM" id="MobiDB-lite"/>
    </source>
</evidence>
<dbReference type="AlphaFoldDB" id="M1DQI6"/>
<dbReference type="InterPro" id="IPR007274">
    <property type="entry name" value="Cop_transporter"/>
</dbReference>
<keyword evidence="6" id="KW-0406">Ion transport</keyword>
<dbReference type="PaxDb" id="4113-PGSC0003DMT400092780"/>
<evidence type="ECO:0000313" key="9">
    <source>
        <dbReference type="Proteomes" id="UP000011115"/>
    </source>
</evidence>
<evidence type="ECO:0000256" key="5">
    <source>
        <dbReference type="ARBA" id="ARBA00023136"/>
    </source>
</evidence>
<keyword evidence="2 6" id="KW-0812">Transmembrane</keyword>
<keyword evidence="4 6" id="KW-1133">Transmembrane helix</keyword>
<evidence type="ECO:0000256" key="6">
    <source>
        <dbReference type="RuleBase" id="RU367022"/>
    </source>
</evidence>
<keyword evidence="5 6" id="KW-0472">Membrane</keyword>
<dbReference type="FunCoup" id="M1DQI6">
    <property type="interactions" value="1705"/>
</dbReference>
<keyword evidence="6" id="KW-0186">Copper</keyword>
<organism evidence="8 9">
    <name type="scientific">Solanum tuberosum</name>
    <name type="common">Potato</name>
    <dbReference type="NCBI Taxonomy" id="4113"/>
    <lineage>
        <taxon>Eukaryota</taxon>
        <taxon>Viridiplantae</taxon>
        <taxon>Streptophyta</taxon>
        <taxon>Embryophyta</taxon>
        <taxon>Tracheophyta</taxon>
        <taxon>Spermatophyta</taxon>
        <taxon>Magnoliopsida</taxon>
        <taxon>eudicotyledons</taxon>
        <taxon>Gunneridae</taxon>
        <taxon>Pentapetalae</taxon>
        <taxon>asterids</taxon>
        <taxon>lamiids</taxon>
        <taxon>Solanales</taxon>
        <taxon>Solanaceae</taxon>
        <taxon>Solanoideae</taxon>
        <taxon>Solaneae</taxon>
        <taxon>Solanum</taxon>
    </lineage>
</organism>
<keyword evidence="3 6" id="KW-0187">Copper transport</keyword>
<dbReference type="Gramene" id="PGSC0003DMT400092780">
    <property type="protein sequence ID" value="PGSC0003DMT400092780"/>
    <property type="gene ID" value="PGSC0003DMG400042351"/>
</dbReference>
<keyword evidence="6" id="KW-0813">Transport</keyword>
<feature type="compositionally biased region" description="Polar residues" evidence="7">
    <location>
        <begin position="209"/>
        <end position="227"/>
    </location>
</feature>
<evidence type="ECO:0000256" key="1">
    <source>
        <dbReference type="ARBA" id="ARBA00006921"/>
    </source>
</evidence>
<dbReference type="GO" id="GO:0005886">
    <property type="term" value="C:plasma membrane"/>
    <property type="evidence" value="ECO:0000318"/>
    <property type="project" value="GO_Central"/>
</dbReference>
<dbReference type="PANTHER" id="PTHR12483:SF111">
    <property type="entry name" value="COPPER TRANSPORT PROTEIN"/>
    <property type="match status" value="1"/>
</dbReference>
<dbReference type="Proteomes" id="UP000011115">
    <property type="component" value="Unassembled WGS sequence"/>
</dbReference>
<keyword evidence="9" id="KW-1185">Reference proteome</keyword>
<comment type="subcellular location">
    <subcellularLocation>
        <location evidence="6">Membrane</location>
        <topology evidence="6">Multi-pass membrane protein</topology>
    </subcellularLocation>
</comment>
<dbReference type="HOGENOM" id="CLU_1087426_0_0_1"/>
<evidence type="ECO:0000256" key="2">
    <source>
        <dbReference type="ARBA" id="ARBA00022692"/>
    </source>
</evidence>
<protein>
    <recommendedName>
        <fullName evidence="6">Copper transport protein</fullName>
    </recommendedName>
</protein>
<feature type="compositionally biased region" description="Basic and acidic residues" evidence="7">
    <location>
        <begin position="145"/>
        <end position="161"/>
    </location>
</feature>
<dbReference type="InParanoid" id="M1DQI6"/>
<name>M1DQI6_SOLTU</name>
<feature type="region of interest" description="Disordered" evidence="7">
    <location>
        <begin position="207"/>
        <end position="256"/>
    </location>
</feature>
<feature type="transmembrane region" description="Helical" evidence="6">
    <location>
        <begin position="58"/>
        <end position="77"/>
    </location>
</feature>